<dbReference type="SUPFAM" id="SSF57850">
    <property type="entry name" value="RING/U-box"/>
    <property type="match status" value="1"/>
</dbReference>
<feature type="compositionally biased region" description="Basic residues" evidence="10">
    <location>
        <begin position="361"/>
        <end position="371"/>
    </location>
</feature>
<dbReference type="Pfam" id="PF13923">
    <property type="entry name" value="zf-C3HC4_2"/>
    <property type="match status" value="1"/>
</dbReference>
<feature type="region of interest" description="Disordered" evidence="10">
    <location>
        <begin position="348"/>
        <end position="392"/>
    </location>
</feature>
<dbReference type="FunFam" id="3.40.50.10190:FF:000064">
    <property type="entry name" value="Protein BREAST CANCER SUSCEPTIBILITY 1 like"/>
    <property type="match status" value="1"/>
</dbReference>
<dbReference type="AlphaFoldDB" id="A0AAN9PM00"/>
<proteinExistence type="predicted"/>
<keyword evidence="3" id="KW-0677">Repeat</keyword>
<feature type="domain" description="RING-type" evidence="11">
    <location>
        <begin position="13"/>
        <end position="51"/>
    </location>
</feature>
<gene>
    <name evidence="14" type="ORF">RJT34_13980</name>
</gene>
<dbReference type="InterPro" id="IPR031099">
    <property type="entry name" value="BRCA1-associated"/>
</dbReference>
<feature type="region of interest" description="Disordered" evidence="10">
    <location>
        <begin position="216"/>
        <end position="254"/>
    </location>
</feature>
<evidence type="ECO:0000256" key="8">
    <source>
        <dbReference type="ARBA" id="ARBA00023242"/>
    </source>
</evidence>
<dbReference type="PROSITE" id="PS50172">
    <property type="entry name" value="BRCT"/>
    <property type="match status" value="2"/>
</dbReference>
<evidence type="ECO:0000259" key="13">
    <source>
        <dbReference type="PROSITE" id="PS51805"/>
    </source>
</evidence>
<keyword evidence="15" id="KW-1185">Reference proteome</keyword>
<name>A0AAN9PM00_CLITE</name>
<dbReference type="InterPro" id="IPR034732">
    <property type="entry name" value="EPHD"/>
</dbReference>
<protein>
    <recommendedName>
        <fullName evidence="16">Protein BREAST CANCER SUSCEPTIBILITY 1 homolog</fullName>
    </recommendedName>
</protein>
<dbReference type="SUPFAM" id="SSF52113">
    <property type="entry name" value="BRCT domain"/>
    <property type="match status" value="2"/>
</dbReference>
<evidence type="ECO:0000256" key="7">
    <source>
        <dbReference type="ARBA" id="ARBA00023204"/>
    </source>
</evidence>
<sequence length="995" mass="111584">MADLERMGRELKCPICWSLLDSAVSLTCNHLFCNSCIFKSMKSASACPVCKIPFTRREVRPAPHMDNLVSIYKSMEAASGHSIFVTQNNVPVNKSSGGEKQCEGKALDVSDKMEADGTHKSCVQEKKTQKKKKVQASLKSSGSDFAQPSFPAKKRVQVPQNLLSETPLRNLKLGESLSENKREGKEKVSVMGNERPLQSENLEQVLSPFFWLREDKDGEKPSQHTDEDQTIGSLNPNPVSFSDLKDSDDENPSNEALLDVEQNKTSIGLFDSEMFEWTQRPCSPELFPSPLTMQVMDTYEDENQEELVSASQELEANQLIADADYLKFENPKEGNRLANVLPLSVSPTQIRSSDDQNGIKKSTKRKRKDRAKTRQEQIGEEKNSFHGMNADSNISLKITRGRSLDHKHKSSNLEKTNGRAKRVCFNSSTSTNTTPETACAVSNTLGVLSHCELKTAKNSDENEKHYPQKISRKSQMKRSVKQKMEYVQNLAEDSSRKQNLTNEFDGSGSSIFSLQVDNNGKNSDSRQIKNKFSRKSKSCSKELRSTKRSKFSSDYISTTENGEQFLPNESFHQGPDVGALTDTTSKEKPSLMNETVFRKCESNVKKYGCVFCHSSEESEASGPMMHYLDGKPVTVGYEGGSKVTHCHRNCTEWAPNVYFEDDNAINLEAEVSRSRRIKCGLCGLKGAALGCYEKSCRRSFHVPCAKWTSRCRWDMENFVMLCPLHASYVLPCDGSGSQKGIKRCAARKGKKHCRKHDTTSQGRTADRSYKKIVLCCSALSMQEREVISEFERVSKVTVLKNWDSSVTHVIASTDGNGACRRTLKVLLGILEGKWILNIEWIRACMKEVNPVDEEPYEISVDIHGIRDGPRFGRLRVLNKQPKIFYGYKFYFMGDFVPSYKGYLQDLVVAAGGIILHRKPVSGDQESMLPDMHPYQTLIVYSLELPDKCNPLKRDTICSQRQHDAEVLASATGSKVVSNTWILNSIAACTPQSLTE</sequence>
<keyword evidence="2" id="KW-0479">Metal-binding</keyword>
<dbReference type="FunFam" id="3.30.40.10:FF:000310">
    <property type="entry name" value="Breast cancer associated RING 1"/>
    <property type="match status" value="1"/>
</dbReference>
<feature type="compositionally biased region" description="Basic and acidic residues" evidence="10">
    <location>
        <begin position="178"/>
        <end position="188"/>
    </location>
</feature>
<dbReference type="EMBL" id="JAYKXN010000003">
    <property type="protein sequence ID" value="KAK7303081.1"/>
    <property type="molecule type" value="Genomic_DNA"/>
</dbReference>
<dbReference type="Proteomes" id="UP001359559">
    <property type="component" value="Unassembled WGS sequence"/>
</dbReference>
<dbReference type="Gene3D" id="3.40.50.10190">
    <property type="entry name" value="BRCT domain"/>
    <property type="match status" value="2"/>
</dbReference>
<dbReference type="CDD" id="cd17734">
    <property type="entry name" value="BRCT_Bard1_rpt1"/>
    <property type="match status" value="1"/>
</dbReference>
<dbReference type="InterPro" id="IPR001965">
    <property type="entry name" value="Znf_PHD"/>
</dbReference>
<evidence type="ECO:0000256" key="5">
    <source>
        <dbReference type="ARBA" id="ARBA00022771"/>
    </source>
</evidence>
<evidence type="ECO:0000313" key="14">
    <source>
        <dbReference type="EMBL" id="KAK7303081.1"/>
    </source>
</evidence>
<accession>A0AAN9PM00</accession>
<reference evidence="14 15" key="1">
    <citation type="submission" date="2024-01" db="EMBL/GenBank/DDBJ databases">
        <title>The genomes of 5 underutilized Papilionoideae crops provide insights into root nodulation and disease resistance.</title>
        <authorList>
            <person name="Yuan L."/>
        </authorList>
    </citation>
    <scope>NUCLEOTIDE SEQUENCE [LARGE SCALE GENOMIC DNA]</scope>
    <source>
        <strain evidence="14">LY-2023</strain>
        <tissue evidence="14">Leaf</tissue>
    </source>
</reference>
<feature type="domain" description="BRCT" evidence="12">
    <location>
        <begin position="797"/>
        <end position="858"/>
    </location>
</feature>
<dbReference type="SMART" id="SM00292">
    <property type="entry name" value="BRCT"/>
    <property type="match status" value="2"/>
</dbReference>
<organism evidence="14 15">
    <name type="scientific">Clitoria ternatea</name>
    <name type="common">Butterfly pea</name>
    <dbReference type="NCBI Taxonomy" id="43366"/>
    <lineage>
        <taxon>Eukaryota</taxon>
        <taxon>Viridiplantae</taxon>
        <taxon>Streptophyta</taxon>
        <taxon>Embryophyta</taxon>
        <taxon>Tracheophyta</taxon>
        <taxon>Spermatophyta</taxon>
        <taxon>Magnoliopsida</taxon>
        <taxon>eudicotyledons</taxon>
        <taxon>Gunneridae</taxon>
        <taxon>Pentapetalae</taxon>
        <taxon>rosids</taxon>
        <taxon>fabids</taxon>
        <taxon>Fabales</taxon>
        <taxon>Fabaceae</taxon>
        <taxon>Papilionoideae</taxon>
        <taxon>50 kb inversion clade</taxon>
        <taxon>NPAAA clade</taxon>
        <taxon>indigoferoid/millettioid clade</taxon>
        <taxon>Phaseoleae</taxon>
        <taxon>Clitoria</taxon>
    </lineage>
</organism>
<dbReference type="GO" id="GO:0008270">
    <property type="term" value="F:zinc ion binding"/>
    <property type="evidence" value="ECO:0007669"/>
    <property type="project" value="UniProtKB-KW"/>
</dbReference>
<dbReference type="Pfam" id="PF13771">
    <property type="entry name" value="zf-HC5HC2H"/>
    <property type="match status" value="1"/>
</dbReference>
<dbReference type="GO" id="GO:0000724">
    <property type="term" value="P:double-strand break repair via homologous recombination"/>
    <property type="evidence" value="ECO:0007669"/>
    <property type="project" value="UniProtKB-ARBA"/>
</dbReference>
<dbReference type="FunFam" id="3.40.50.10190:FF:000006">
    <property type="entry name" value="Breast cancer type 1 susceptibility protein homolog"/>
    <property type="match status" value="1"/>
</dbReference>
<keyword evidence="5 9" id="KW-0863">Zinc-finger</keyword>
<feature type="compositionally biased region" description="Polar residues" evidence="10">
    <location>
        <begin position="230"/>
        <end position="240"/>
    </location>
</feature>
<dbReference type="InterPro" id="IPR013083">
    <property type="entry name" value="Znf_RING/FYVE/PHD"/>
</dbReference>
<evidence type="ECO:0000259" key="11">
    <source>
        <dbReference type="PROSITE" id="PS50089"/>
    </source>
</evidence>
<feature type="domain" description="BRCT" evidence="12">
    <location>
        <begin position="879"/>
        <end position="985"/>
    </location>
</feature>
<evidence type="ECO:0008006" key="16">
    <source>
        <dbReference type="Google" id="ProtNLM"/>
    </source>
</evidence>
<dbReference type="InterPro" id="IPR001841">
    <property type="entry name" value="Znf_RING"/>
</dbReference>
<feature type="domain" description="PHD-type" evidence="13">
    <location>
        <begin position="606"/>
        <end position="726"/>
    </location>
</feature>
<dbReference type="PROSITE" id="PS51805">
    <property type="entry name" value="EPHD"/>
    <property type="match status" value="1"/>
</dbReference>
<evidence type="ECO:0000256" key="4">
    <source>
        <dbReference type="ARBA" id="ARBA00022763"/>
    </source>
</evidence>
<evidence type="ECO:0000259" key="12">
    <source>
        <dbReference type="PROSITE" id="PS50172"/>
    </source>
</evidence>
<dbReference type="Pfam" id="PF00533">
    <property type="entry name" value="BRCT"/>
    <property type="match status" value="1"/>
</dbReference>
<dbReference type="Gene3D" id="3.30.40.10">
    <property type="entry name" value="Zinc/RING finger domain, C3HC4 (zinc finger)"/>
    <property type="match status" value="2"/>
</dbReference>
<dbReference type="CDD" id="cd15571">
    <property type="entry name" value="ePHD"/>
    <property type="match status" value="1"/>
</dbReference>
<feature type="region of interest" description="Disordered" evidence="10">
    <location>
        <begin position="513"/>
        <end position="545"/>
    </location>
</feature>
<dbReference type="GO" id="GO:0005634">
    <property type="term" value="C:nucleus"/>
    <property type="evidence" value="ECO:0007669"/>
    <property type="project" value="UniProtKB-SubCell"/>
</dbReference>
<dbReference type="InterPro" id="IPR001357">
    <property type="entry name" value="BRCT_dom"/>
</dbReference>
<dbReference type="GO" id="GO:0004842">
    <property type="term" value="F:ubiquitin-protein transferase activity"/>
    <property type="evidence" value="ECO:0007669"/>
    <property type="project" value="TreeGrafter"/>
</dbReference>
<dbReference type="SMART" id="SM00249">
    <property type="entry name" value="PHD"/>
    <property type="match status" value="1"/>
</dbReference>
<evidence type="ECO:0000256" key="6">
    <source>
        <dbReference type="ARBA" id="ARBA00022833"/>
    </source>
</evidence>
<feature type="compositionally biased region" description="Basic residues" evidence="10">
    <location>
        <begin position="528"/>
        <end position="538"/>
    </location>
</feature>
<evidence type="ECO:0000256" key="9">
    <source>
        <dbReference type="PROSITE-ProRule" id="PRU00175"/>
    </source>
</evidence>
<dbReference type="GO" id="GO:0045944">
    <property type="term" value="P:positive regulation of transcription by RNA polymerase II"/>
    <property type="evidence" value="ECO:0007669"/>
    <property type="project" value="TreeGrafter"/>
</dbReference>
<feature type="region of interest" description="Disordered" evidence="10">
    <location>
        <begin position="458"/>
        <end position="479"/>
    </location>
</feature>
<feature type="compositionally biased region" description="Basic and acidic residues" evidence="10">
    <location>
        <begin position="100"/>
        <end position="127"/>
    </location>
</feature>
<feature type="compositionally biased region" description="Basic residues" evidence="10">
    <location>
        <begin position="470"/>
        <end position="479"/>
    </location>
</feature>
<evidence type="ECO:0000256" key="2">
    <source>
        <dbReference type="ARBA" id="ARBA00022723"/>
    </source>
</evidence>
<keyword evidence="8" id="KW-0539">Nucleus</keyword>
<evidence type="ECO:0000256" key="3">
    <source>
        <dbReference type="ARBA" id="ARBA00022737"/>
    </source>
</evidence>
<feature type="compositionally biased region" description="Basic and acidic residues" evidence="10">
    <location>
        <begin position="216"/>
        <end position="227"/>
    </location>
</feature>
<feature type="compositionally biased region" description="Basic and acidic residues" evidence="10">
    <location>
        <begin position="372"/>
        <end position="384"/>
    </location>
</feature>
<comment type="subcellular location">
    <subcellularLocation>
        <location evidence="1">Nucleus</location>
    </subcellularLocation>
</comment>
<feature type="region of interest" description="Disordered" evidence="10">
    <location>
        <begin position="95"/>
        <end position="199"/>
    </location>
</feature>
<dbReference type="PROSITE" id="PS00518">
    <property type="entry name" value="ZF_RING_1"/>
    <property type="match status" value="1"/>
</dbReference>
<dbReference type="FunFam" id="3.30.40.10:FF:000352">
    <property type="entry name" value="Breast cancer associated RING 1"/>
    <property type="match status" value="1"/>
</dbReference>
<dbReference type="PANTHER" id="PTHR13763">
    <property type="entry name" value="BREAST CANCER TYPE 1 SUSCEPTIBILITY PROTEIN BRCA1"/>
    <property type="match status" value="1"/>
</dbReference>
<dbReference type="InterPro" id="IPR036420">
    <property type="entry name" value="BRCT_dom_sf"/>
</dbReference>
<evidence type="ECO:0000313" key="15">
    <source>
        <dbReference type="Proteomes" id="UP001359559"/>
    </source>
</evidence>
<evidence type="ECO:0000256" key="1">
    <source>
        <dbReference type="ARBA" id="ARBA00004123"/>
    </source>
</evidence>
<comment type="caution">
    <text evidence="14">The sequence shown here is derived from an EMBL/GenBank/DDBJ whole genome shotgun (WGS) entry which is preliminary data.</text>
</comment>
<evidence type="ECO:0000256" key="10">
    <source>
        <dbReference type="SAM" id="MobiDB-lite"/>
    </source>
</evidence>
<keyword evidence="4" id="KW-0227">DNA damage</keyword>
<dbReference type="SMART" id="SM00184">
    <property type="entry name" value="RING"/>
    <property type="match status" value="2"/>
</dbReference>
<keyword evidence="6" id="KW-0862">Zinc</keyword>
<keyword evidence="7" id="KW-0234">DNA repair</keyword>
<dbReference type="PANTHER" id="PTHR13763:SF0">
    <property type="entry name" value="BREAST CANCER TYPE 1 SUSCEPTIBILITY PROTEIN"/>
    <property type="match status" value="1"/>
</dbReference>
<dbReference type="PROSITE" id="PS50089">
    <property type="entry name" value="ZF_RING_2"/>
    <property type="match status" value="1"/>
</dbReference>
<dbReference type="InterPro" id="IPR017907">
    <property type="entry name" value="Znf_RING_CS"/>
</dbReference>
<feature type="compositionally biased region" description="Polar residues" evidence="10">
    <location>
        <begin position="513"/>
        <end position="522"/>
    </location>
</feature>